<dbReference type="GO" id="GO:0004074">
    <property type="term" value="F:biliverdin reductase [NAD(P)H] activity"/>
    <property type="evidence" value="ECO:0007669"/>
    <property type="project" value="TreeGrafter"/>
</dbReference>
<dbReference type="SUPFAM" id="SSF51735">
    <property type="entry name" value="NAD(P)-binding Rossmann-fold domains"/>
    <property type="match status" value="1"/>
</dbReference>
<dbReference type="InterPro" id="IPR016040">
    <property type="entry name" value="NAD(P)-bd_dom"/>
</dbReference>
<evidence type="ECO:0000313" key="3">
    <source>
        <dbReference type="Proteomes" id="UP000650628"/>
    </source>
</evidence>
<dbReference type="Proteomes" id="UP000650628">
    <property type="component" value="Unassembled WGS sequence"/>
</dbReference>
<evidence type="ECO:0000313" key="2">
    <source>
        <dbReference type="EMBL" id="GII33521.1"/>
    </source>
</evidence>
<dbReference type="AlphaFoldDB" id="A0A8J3TW11"/>
<dbReference type="Pfam" id="PF13460">
    <property type="entry name" value="NAD_binding_10"/>
    <property type="match status" value="1"/>
</dbReference>
<feature type="domain" description="NAD(P)-binding" evidence="1">
    <location>
        <begin position="11"/>
        <end position="197"/>
    </location>
</feature>
<proteinExistence type="predicted"/>
<dbReference type="Gene3D" id="3.40.50.720">
    <property type="entry name" value="NAD(P)-binding Rossmann-like Domain"/>
    <property type="match status" value="1"/>
</dbReference>
<dbReference type="InterPro" id="IPR051606">
    <property type="entry name" value="Polyketide_Oxido-like"/>
</dbReference>
<comment type="caution">
    <text evidence="2">The sequence shown here is derived from an EMBL/GenBank/DDBJ whole genome shotgun (WGS) entry which is preliminary data.</text>
</comment>
<reference evidence="2 3" key="1">
    <citation type="submission" date="2021-01" db="EMBL/GenBank/DDBJ databases">
        <title>Whole genome shotgun sequence of Planotetraspora mira NBRC 15435.</title>
        <authorList>
            <person name="Komaki H."/>
            <person name="Tamura T."/>
        </authorList>
    </citation>
    <scope>NUCLEOTIDE SEQUENCE [LARGE SCALE GENOMIC DNA]</scope>
    <source>
        <strain evidence="2 3">NBRC 15435</strain>
    </source>
</reference>
<keyword evidence="3" id="KW-1185">Reference proteome</keyword>
<organism evidence="2 3">
    <name type="scientific">Planotetraspora mira</name>
    <dbReference type="NCBI Taxonomy" id="58121"/>
    <lineage>
        <taxon>Bacteria</taxon>
        <taxon>Bacillati</taxon>
        <taxon>Actinomycetota</taxon>
        <taxon>Actinomycetes</taxon>
        <taxon>Streptosporangiales</taxon>
        <taxon>Streptosporangiaceae</taxon>
        <taxon>Planotetraspora</taxon>
    </lineage>
</organism>
<accession>A0A8J3TW11</accession>
<dbReference type="PANTHER" id="PTHR43355:SF2">
    <property type="entry name" value="FLAVIN REDUCTASE (NADPH)"/>
    <property type="match status" value="1"/>
</dbReference>
<evidence type="ECO:0000259" key="1">
    <source>
        <dbReference type="Pfam" id="PF13460"/>
    </source>
</evidence>
<dbReference type="PANTHER" id="PTHR43355">
    <property type="entry name" value="FLAVIN REDUCTASE (NADPH)"/>
    <property type="match status" value="1"/>
</dbReference>
<dbReference type="CDD" id="cd05244">
    <property type="entry name" value="BVR-B_like_SDR_a"/>
    <property type="match status" value="1"/>
</dbReference>
<name>A0A8J3TW11_9ACTN</name>
<gene>
    <name evidence="2" type="ORF">Pmi06nite_69630</name>
</gene>
<protein>
    <submittedName>
        <fullName evidence="2">NADH-flavin reductase</fullName>
    </submittedName>
</protein>
<sequence>MGIVVKIVVFGATGGTGRETVTLGLAAGHHVTAVARRPEALQARPGLQIAVVPDLTNTEMVDDVIGGRDVVISALGTNARGPVSVCTDGVRSILGSMTRTGVRRLIVVSAHGAAESNDGSLYARMLWAMLGHKMRDKDEMEKLIRASTVDWTIVRPPALRNKPHTGVYRTSTDLKIRLTSAISRADLADFLLREATTPAYLHQAPRIAA</sequence>
<dbReference type="InterPro" id="IPR036291">
    <property type="entry name" value="NAD(P)-bd_dom_sf"/>
</dbReference>
<dbReference type="GO" id="GO:0042602">
    <property type="term" value="F:riboflavin reductase (NADPH) activity"/>
    <property type="evidence" value="ECO:0007669"/>
    <property type="project" value="TreeGrafter"/>
</dbReference>
<dbReference type="EMBL" id="BOOO01000040">
    <property type="protein sequence ID" value="GII33521.1"/>
    <property type="molecule type" value="Genomic_DNA"/>
</dbReference>